<evidence type="ECO:0000256" key="1">
    <source>
        <dbReference type="ARBA" id="ARBA00022598"/>
    </source>
</evidence>
<keyword evidence="3 4" id="KW-0067">ATP-binding</keyword>
<dbReference type="InterPro" id="IPR013815">
    <property type="entry name" value="ATP_grasp_subdomain_1"/>
</dbReference>
<dbReference type="Proteomes" id="UP000528555">
    <property type="component" value="Unassembled WGS sequence"/>
</dbReference>
<evidence type="ECO:0000313" key="8">
    <source>
        <dbReference type="Proteomes" id="UP000528555"/>
    </source>
</evidence>
<name>A0A850HG65_9FIRM</name>
<dbReference type="RefSeq" id="WP_101695490.1">
    <property type="nucleotide sequence ID" value="NZ_JAAITX010000002.1"/>
</dbReference>
<comment type="caution">
    <text evidence="7">The sequence shown here is derived from an EMBL/GenBank/DDBJ whole genome shotgun (WGS) entry which is preliminary data.</text>
</comment>
<feature type="domain" description="ATP-grasp" evidence="5">
    <location>
        <begin position="119"/>
        <end position="294"/>
    </location>
</feature>
<dbReference type="PROSITE" id="PS50975">
    <property type="entry name" value="ATP_GRASP"/>
    <property type="match status" value="1"/>
</dbReference>
<evidence type="ECO:0000256" key="2">
    <source>
        <dbReference type="ARBA" id="ARBA00022741"/>
    </source>
</evidence>
<dbReference type="Gene3D" id="3.40.50.20">
    <property type="match status" value="1"/>
</dbReference>
<reference evidence="8 9" key="1">
    <citation type="journal article" date="2020" name="Cell Host Microbe">
        <title>Functional and Genomic Variation between Human-Derived Isolates of Lachnospiraceae Reveals Inter- and Intra-Species Diversity.</title>
        <authorList>
            <person name="Sorbara M.T."/>
            <person name="Littmann E.R."/>
            <person name="Fontana E."/>
            <person name="Moody T.U."/>
            <person name="Kohout C.E."/>
            <person name="Gjonbalaj M."/>
            <person name="Eaton V."/>
            <person name="Seok R."/>
            <person name="Leiner I.M."/>
            <person name="Pamer E.G."/>
        </authorList>
    </citation>
    <scope>NUCLEOTIDE SEQUENCE [LARGE SCALE GENOMIC DNA]</scope>
    <source>
        <strain evidence="7 8">MSK.17.11</strain>
        <strain evidence="6 9">MSK.17.38</strain>
    </source>
</reference>
<dbReference type="Pfam" id="PF21360">
    <property type="entry name" value="PylC-like_N"/>
    <property type="match status" value="1"/>
</dbReference>
<gene>
    <name evidence="7" type="ORF">G5A66_03765</name>
    <name evidence="6" type="ORF">G5A75_04435</name>
</gene>
<dbReference type="GO" id="GO:0046872">
    <property type="term" value="F:metal ion binding"/>
    <property type="evidence" value="ECO:0007669"/>
    <property type="project" value="InterPro"/>
</dbReference>
<evidence type="ECO:0000313" key="7">
    <source>
        <dbReference type="EMBL" id="NVH57784.1"/>
    </source>
</evidence>
<dbReference type="AlphaFoldDB" id="A0A850HG65"/>
<evidence type="ECO:0000256" key="4">
    <source>
        <dbReference type="PROSITE-ProRule" id="PRU00409"/>
    </source>
</evidence>
<keyword evidence="8" id="KW-1185">Reference proteome</keyword>
<dbReference type="Pfam" id="PF15632">
    <property type="entry name" value="ATPgrasp_Ter"/>
    <property type="match status" value="1"/>
</dbReference>
<dbReference type="InterPro" id="IPR011761">
    <property type="entry name" value="ATP-grasp"/>
</dbReference>
<dbReference type="GO" id="GO:0005524">
    <property type="term" value="F:ATP binding"/>
    <property type="evidence" value="ECO:0007669"/>
    <property type="project" value="UniProtKB-UniRule"/>
</dbReference>
<sequence length="321" mass="36762">MKTVLVTAIGSFAADIVIKKMQEEEYTVIGCDIYQKEWLADAYHVDFFYQAPLVSEAEAYQNFILNLCQEHRVEYIFPLTDIEVDFYNKNREVFEKSGITVCISSTEAIDICRNKMRLNQYLQKNNICSVIPTVMLQEAKIQELDYPAVVKPTNGRSSQGLFYIESAEQMENFVRNQDISNYIVQPKISGGIITVDVVRNQETQTTQCVARKELLRTLNGAGTTVYVFHDSVLEKQCRELAAVLGVNGCVNFEFIETDSGEHFFMECNPRFSGGVEFSCIAGYDCVRNHLRCFTGEEIEGKEDLKNQYIARKYEEYVTKIE</sequence>
<dbReference type="SUPFAM" id="SSF56059">
    <property type="entry name" value="Glutathione synthetase ATP-binding domain-like"/>
    <property type="match status" value="1"/>
</dbReference>
<dbReference type="InterPro" id="IPR048764">
    <property type="entry name" value="PylC_N"/>
</dbReference>
<dbReference type="Gene3D" id="3.30.470.20">
    <property type="entry name" value="ATP-grasp fold, B domain"/>
    <property type="match status" value="1"/>
</dbReference>
<dbReference type="Gene3D" id="3.30.1490.20">
    <property type="entry name" value="ATP-grasp fold, A domain"/>
    <property type="match status" value="1"/>
</dbReference>
<dbReference type="PANTHER" id="PTHR43585:SF2">
    <property type="entry name" value="ATP-GRASP ENZYME FSQD"/>
    <property type="match status" value="1"/>
</dbReference>
<dbReference type="EMBL" id="JAAIUO010000002">
    <property type="protein sequence ID" value="NSK14129.1"/>
    <property type="molecule type" value="Genomic_DNA"/>
</dbReference>
<dbReference type="Proteomes" id="UP000701680">
    <property type="component" value="Unassembled WGS sequence"/>
</dbReference>
<evidence type="ECO:0000259" key="5">
    <source>
        <dbReference type="PROSITE" id="PS50975"/>
    </source>
</evidence>
<dbReference type="EMBL" id="JAAITX010000002">
    <property type="protein sequence ID" value="NVH57784.1"/>
    <property type="molecule type" value="Genomic_DNA"/>
</dbReference>
<evidence type="ECO:0000313" key="6">
    <source>
        <dbReference type="EMBL" id="NSK14129.1"/>
    </source>
</evidence>
<evidence type="ECO:0000313" key="9">
    <source>
        <dbReference type="Proteomes" id="UP000701680"/>
    </source>
</evidence>
<protein>
    <submittedName>
        <fullName evidence="7">ATP-grasp domain-containing protein</fullName>
    </submittedName>
</protein>
<dbReference type="OrthoDB" id="9803907at2"/>
<dbReference type="GO" id="GO:0016874">
    <property type="term" value="F:ligase activity"/>
    <property type="evidence" value="ECO:0007669"/>
    <property type="project" value="UniProtKB-KW"/>
</dbReference>
<accession>A0A850HG65</accession>
<dbReference type="PANTHER" id="PTHR43585">
    <property type="entry name" value="FUMIPYRROLE BIOSYNTHESIS PROTEIN C"/>
    <property type="match status" value="1"/>
</dbReference>
<reference evidence="7" key="2">
    <citation type="submission" date="2020-02" db="EMBL/GenBank/DDBJ databases">
        <authorList>
            <person name="Littmann E."/>
            <person name="Sorbara M."/>
        </authorList>
    </citation>
    <scope>NUCLEOTIDE SEQUENCE</scope>
    <source>
        <strain evidence="7">MSK.17.11</strain>
        <strain evidence="6">MSK.17.38</strain>
    </source>
</reference>
<dbReference type="InterPro" id="IPR052032">
    <property type="entry name" value="ATP-dep_AA_Ligase"/>
</dbReference>
<proteinExistence type="predicted"/>
<keyword evidence="1" id="KW-0436">Ligase</keyword>
<keyword evidence="2 4" id="KW-0547">Nucleotide-binding</keyword>
<organism evidence="7 8">
    <name type="scientific">Dorea phocaeensis</name>
    <dbReference type="NCBI Taxonomy" id="2040291"/>
    <lineage>
        <taxon>Bacteria</taxon>
        <taxon>Bacillati</taxon>
        <taxon>Bacillota</taxon>
        <taxon>Clostridia</taxon>
        <taxon>Lachnospirales</taxon>
        <taxon>Lachnospiraceae</taxon>
        <taxon>Dorea</taxon>
    </lineage>
</organism>
<evidence type="ECO:0000256" key="3">
    <source>
        <dbReference type="ARBA" id="ARBA00022840"/>
    </source>
</evidence>